<protein>
    <submittedName>
        <fullName evidence="1">Uncharacterized protein</fullName>
    </submittedName>
</protein>
<dbReference type="AlphaFoldDB" id="A0A2A3LCU0"/>
<gene>
    <name evidence="1" type="ORF">XV03_03720</name>
</gene>
<dbReference type="EMBL" id="LBGZ01000029">
    <property type="protein sequence ID" value="PBJ39095.1"/>
    <property type="molecule type" value="Genomic_DNA"/>
</dbReference>
<comment type="caution">
    <text evidence="1">The sequence shown here is derived from an EMBL/GenBank/DDBJ whole genome shotgun (WGS) entry which is preliminary data.</text>
</comment>
<reference evidence="1 2" key="1">
    <citation type="journal article" date="2017" name="Genome Biol. Evol.">
        <title>Population Structure and Local Adaptation of MAC Lung Disease Agent Mycobacterium avium subsp. hominissuis.</title>
        <authorList>
            <person name="Yano H."/>
            <person name="Iwamoto T."/>
            <person name="Nishiuchi Y."/>
            <person name="Nakajima C."/>
            <person name="Starkova D.A."/>
            <person name="Mokrousov I."/>
            <person name="Narvskaya O."/>
            <person name="Yoshida S."/>
            <person name="Arikawa K."/>
            <person name="Nakanishi N."/>
            <person name="Osaki K."/>
            <person name="Nakagawa I."/>
            <person name="Ato M."/>
            <person name="Suzuki Y."/>
            <person name="Maruyama F."/>
        </authorList>
    </citation>
    <scope>NUCLEOTIDE SEQUENCE [LARGE SCALE GENOMIC DNA]</scope>
    <source>
        <strain evidence="1 2">OCU466</strain>
    </source>
</reference>
<evidence type="ECO:0000313" key="2">
    <source>
        <dbReference type="Proteomes" id="UP000218842"/>
    </source>
</evidence>
<name>A0A2A3LCU0_MYCAV</name>
<proteinExistence type="predicted"/>
<evidence type="ECO:0000313" key="1">
    <source>
        <dbReference type="EMBL" id="PBJ39095.1"/>
    </source>
</evidence>
<dbReference type="RefSeq" id="WP_071321582.1">
    <property type="nucleotide sequence ID" value="NZ_BDNC01000130.1"/>
</dbReference>
<accession>A0A2A3LCU0</accession>
<sequence>MADIDYALAHDFIDTDNRPYQLRFRLETPVSETGQLVAEIVQDGHPEKGTIIAVSRGHVNFHEVEAALANWDHWARRSDANYDLNTIRERITHAGLGY</sequence>
<organism evidence="1 2">
    <name type="scientific">Mycobacterium avium subsp. hominissuis</name>
    <dbReference type="NCBI Taxonomy" id="439334"/>
    <lineage>
        <taxon>Bacteria</taxon>
        <taxon>Bacillati</taxon>
        <taxon>Actinomycetota</taxon>
        <taxon>Actinomycetes</taxon>
        <taxon>Mycobacteriales</taxon>
        <taxon>Mycobacteriaceae</taxon>
        <taxon>Mycobacterium</taxon>
        <taxon>Mycobacterium avium complex (MAC)</taxon>
    </lineage>
</organism>
<dbReference type="Proteomes" id="UP000218842">
    <property type="component" value="Unassembled WGS sequence"/>
</dbReference>